<dbReference type="Pfam" id="PF00083">
    <property type="entry name" value="Sugar_tr"/>
    <property type="match status" value="1"/>
</dbReference>
<feature type="transmembrane region" description="Helical" evidence="12">
    <location>
        <begin position="160"/>
        <end position="181"/>
    </location>
</feature>
<comment type="catalytic activity">
    <reaction evidence="9">
        <text>myo-inositol(out) + H(+)(out) = myo-inositol(in) + H(+)(in)</text>
        <dbReference type="Rhea" id="RHEA:60364"/>
        <dbReference type="ChEBI" id="CHEBI:15378"/>
        <dbReference type="ChEBI" id="CHEBI:17268"/>
    </reaction>
</comment>
<dbReference type="InterPro" id="IPR005829">
    <property type="entry name" value="Sugar_transporter_CS"/>
</dbReference>
<keyword evidence="5" id="KW-0672">Quinate metabolism</keyword>
<organism evidence="14 15">
    <name type="scientific">Collybiopsis luxurians FD-317 M1</name>
    <dbReference type="NCBI Taxonomy" id="944289"/>
    <lineage>
        <taxon>Eukaryota</taxon>
        <taxon>Fungi</taxon>
        <taxon>Dikarya</taxon>
        <taxon>Basidiomycota</taxon>
        <taxon>Agaricomycotina</taxon>
        <taxon>Agaricomycetes</taxon>
        <taxon>Agaricomycetidae</taxon>
        <taxon>Agaricales</taxon>
        <taxon>Marasmiineae</taxon>
        <taxon>Omphalotaceae</taxon>
        <taxon>Collybiopsis</taxon>
        <taxon>Collybiopsis luxurians</taxon>
    </lineage>
</organism>
<dbReference type="PROSITE" id="PS50850">
    <property type="entry name" value="MFS"/>
    <property type="match status" value="1"/>
</dbReference>
<feature type="region of interest" description="Disordered" evidence="11">
    <location>
        <begin position="515"/>
        <end position="555"/>
    </location>
</feature>
<feature type="transmembrane region" description="Helical" evidence="12">
    <location>
        <begin position="328"/>
        <end position="347"/>
    </location>
</feature>
<dbReference type="GO" id="GO:0016020">
    <property type="term" value="C:membrane"/>
    <property type="evidence" value="ECO:0007669"/>
    <property type="project" value="UniProtKB-SubCell"/>
</dbReference>
<evidence type="ECO:0000256" key="4">
    <source>
        <dbReference type="ARBA" id="ARBA00022692"/>
    </source>
</evidence>
<evidence type="ECO:0000256" key="10">
    <source>
        <dbReference type="RuleBase" id="RU003346"/>
    </source>
</evidence>
<keyword evidence="15" id="KW-1185">Reference proteome</keyword>
<sequence length="555" mass="61315">MVSLSRVEDRPTPPQVYNWRVYFNAFAATFAAVMIGYDSAFIGTSISLASFKEEFGLDTLSTTEFNFTSANIVSTFQAGCFFGALFGYPIGYFLGRKYGLLFSSLVFNVGAALQIAASSKTGLGIIYGGRVLCGLAIGIASNLAPIYVAEIAPPAIRGRLIGLYEFCWQIGGVVEGFWINYGVTLHIPAGHKQWLIAFAVQLIPGGLLTIGSLLMTESPRWLMSRDREEDALRSLTYLRHLPRDADYVQEELFETREAIKHERSLAGAGFFGPLRTVFSSPKLMGRLALASSLFAWQNATGINAINYYSPTIFKSVGVTGSSSLLTTGVYGLIKMTGAVVWLMYLIDTLGRRKLFFGGSLGGAVCMYYIGAYIAIAKPAQHPTKTLSPGGKSAIAFFYLWTVFYSPTWNGTPWVVSAEFFPQHVRTFTSACSAASNWLYTFIIARFTPQMFQTMGYGVYLFFASLMICSIPFIFFLLPETKRVPLEYMDDLFGADVKPWNAHQIVMERVAKDHSNGVSKNRAERGLARDDGEEVDTSKESNDGEKGAEDRFEHTR</sequence>
<evidence type="ECO:0000256" key="3">
    <source>
        <dbReference type="ARBA" id="ARBA00022448"/>
    </source>
</evidence>
<evidence type="ECO:0000256" key="1">
    <source>
        <dbReference type="ARBA" id="ARBA00004141"/>
    </source>
</evidence>
<dbReference type="PRINTS" id="PR00171">
    <property type="entry name" value="SUGRTRNSPORT"/>
</dbReference>
<feature type="transmembrane region" description="Helical" evidence="12">
    <location>
        <begin position="125"/>
        <end position="148"/>
    </location>
</feature>
<evidence type="ECO:0000256" key="8">
    <source>
        <dbReference type="ARBA" id="ARBA00043213"/>
    </source>
</evidence>
<dbReference type="InterPro" id="IPR020846">
    <property type="entry name" value="MFS_dom"/>
</dbReference>
<dbReference type="PROSITE" id="PS00217">
    <property type="entry name" value="SUGAR_TRANSPORT_2"/>
    <property type="match status" value="1"/>
</dbReference>
<dbReference type="SUPFAM" id="SSF103473">
    <property type="entry name" value="MFS general substrate transporter"/>
    <property type="match status" value="1"/>
</dbReference>
<proteinExistence type="inferred from homology"/>
<dbReference type="GO" id="GO:0005351">
    <property type="term" value="F:carbohydrate:proton symporter activity"/>
    <property type="evidence" value="ECO:0007669"/>
    <property type="project" value="TreeGrafter"/>
</dbReference>
<evidence type="ECO:0000256" key="12">
    <source>
        <dbReference type="SAM" id="Phobius"/>
    </source>
</evidence>
<feature type="transmembrane region" description="Helical" evidence="12">
    <location>
        <begin position="100"/>
        <end position="119"/>
    </location>
</feature>
<dbReference type="OrthoDB" id="508119at2759"/>
<evidence type="ECO:0000256" key="11">
    <source>
        <dbReference type="SAM" id="MobiDB-lite"/>
    </source>
</evidence>
<dbReference type="Gene3D" id="1.20.1250.20">
    <property type="entry name" value="MFS general substrate transporter like domains"/>
    <property type="match status" value="1"/>
</dbReference>
<comment type="subcellular location">
    <subcellularLocation>
        <location evidence="1">Membrane</location>
        <topology evidence="1">Multi-pass membrane protein</topology>
    </subcellularLocation>
</comment>
<evidence type="ECO:0000259" key="13">
    <source>
        <dbReference type="PROSITE" id="PS50850"/>
    </source>
</evidence>
<dbReference type="InterPro" id="IPR050360">
    <property type="entry name" value="MFS_Sugar_Transporters"/>
</dbReference>
<dbReference type="InterPro" id="IPR005828">
    <property type="entry name" value="MFS_sugar_transport-like"/>
</dbReference>
<keyword evidence="7 12" id="KW-0472">Membrane</keyword>
<keyword evidence="6 12" id="KW-1133">Transmembrane helix</keyword>
<feature type="transmembrane region" description="Helical" evidence="12">
    <location>
        <begin position="354"/>
        <end position="375"/>
    </location>
</feature>
<feature type="transmembrane region" description="Helical" evidence="12">
    <location>
        <begin position="69"/>
        <end position="88"/>
    </location>
</feature>
<evidence type="ECO:0000256" key="6">
    <source>
        <dbReference type="ARBA" id="ARBA00022989"/>
    </source>
</evidence>
<gene>
    <name evidence="14" type="ORF">GYMLUDRAFT_175841</name>
</gene>
<evidence type="ECO:0000256" key="9">
    <source>
        <dbReference type="ARBA" id="ARBA00049119"/>
    </source>
</evidence>
<evidence type="ECO:0000313" key="14">
    <source>
        <dbReference type="EMBL" id="KIK55202.1"/>
    </source>
</evidence>
<dbReference type="NCBIfam" id="TIGR00879">
    <property type="entry name" value="SP"/>
    <property type="match status" value="1"/>
</dbReference>
<feature type="transmembrane region" description="Helical" evidence="12">
    <location>
        <begin position="395"/>
        <end position="415"/>
    </location>
</feature>
<feature type="transmembrane region" description="Helical" evidence="12">
    <location>
        <begin position="21"/>
        <end position="49"/>
    </location>
</feature>
<keyword evidence="3 10" id="KW-0813">Transport</keyword>
<evidence type="ECO:0000256" key="5">
    <source>
        <dbReference type="ARBA" id="ARBA00022911"/>
    </source>
</evidence>
<feature type="transmembrane region" description="Helical" evidence="12">
    <location>
        <begin position="287"/>
        <end position="308"/>
    </location>
</feature>
<feature type="transmembrane region" description="Helical" evidence="12">
    <location>
        <begin position="193"/>
        <end position="215"/>
    </location>
</feature>
<dbReference type="PANTHER" id="PTHR48022">
    <property type="entry name" value="PLASTIDIC GLUCOSE TRANSPORTER 4"/>
    <property type="match status" value="1"/>
</dbReference>
<dbReference type="InterPro" id="IPR036259">
    <property type="entry name" value="MFS_trans_sf"/>
</dbReference>
<dbReference type="EMBL" id="KN834808">
    <property type="protein sequence ID" value="KIK55202.1"/>
    <property type="molecule type" value="Genomic_DNA"/>
</dbReference>
<name>A0A0D0CAY0_9AGAR</name>
<dbReference type="AlphaFoldDB" id="A0A0D0CAY0"/>
<protein>
    <recommendedName>
        <fullName evidence="8">Quinate transporter</fullName>
    </recommendedName>
</protein>
<evidence type="ECO:0000256" key="7">
    <source>
        <dbReference type="ARBA" id="ARBA00023136"/>
    </source>
</evidence>
<feature type="transmembrane region" description="Helical" evidence="12">
    <location>
        <begin position="458"/>
        <end position="477"/>
    </location>
</feature>
<dbReference type="Proteomes" id="UP000053593">
    <property type="component" value="Unassembled WGS sequence"/>
</dbReference>
<comment type="similarity">
    <text evidence="2 10">Belongs to the major facilitator superfamily. Sugar transporter (TC 2.A.1.1) family.</text>
</comment>
<evidence type="ECO:0000256" key="2">
    <source>
        <dbReference type="ARBA" id="ARBA00010992"/>
    </source>
</evidence>
<dbReference type="FunFam" id="1.20.1250.20:FF:000026">
    <property type="entry name" value="MFS quinate transporter QutD"/>
    <property type="match status" value="1"/>
</dbReference>
<reference evidence="14 15" key="1">
    <citation type="submission" date="2014-04" db="EMBL/GenBank/DDBJ databases">
        <title>Evolutionary Origins and Diversification of the Mycorrhizal Mutualists.</title>
        <authorList>
            <consortium name="DOE Joint Genome Institute"/>
            <consortium name="Mycorrhizal Genomics Consortium"/>
            <person name="Kohler A."/>
            <person name="Kuo A."/>
            <person name="Nagy L.G."/>
            <person name="Floudas D."/>
            <person name="Copeland A."/>
            <person name="Barry K.W."/>
            <person name="Cichocki N."/>
            <person name="Veneault-Fourrey C."/>
            <person name="LaButti K."/>
            <person name="Lindquist E.A."/>
            <person name="Lipzen A."/>
            <person name="Lundell T."/>
            <person name="Morin E."/>
            <person name="Murat C."/>
            <person name="Riley R."/>
            <person name="Ohm R."/>
            <person name="Sun H."/>
            <person name="Tunlid A."/>
            <person name="Henrissat B."/>
            <person name="Grigoriev I.V."/>
            <person name="Hibbett D.S."/>
            <person name="Martin F."/>
        </authorList>
    </citation>
    <scope>NUCLEOTIDE SEQUENCE [LARGE SCALE GENOMIC DNA]</scope>
    <source>
        <strain evidence="14 15">FD-317 M1</strain>
    </source>
</reference>
<feature type="transmembrane region" description="Helical" evidence="12">
    <location>
        <begin position="427"/>
        <end position="446"/>
    </location>
</feature>
<dbReference type="PANTHER" id="PTHR48022:SF34">
    <property type="entry name" value="MAJOR FACILITATOR SUPERFAMILY (MFS) PROFILE DOMAIN-CONTAINING PROTEIN-RELATED"/>
    <property type="match status" value="1"/>
</dbReference>
<dbReference type="HOGENOM" id="CLU_001265_30_12_1"/>
<accession>A0A0D0CAY0</accession>
<feature type="domain" description="Major facilitator superfamily (MFS) profile" evidence="13">
    <location>
        <begin position="24"/>
        <end position="481"/>
    </location>
</feature>
<dbReference type="InterPro" id="IPR003663">
    <property type="entry name" value="Sugar/inositol_transpt"/>
</dbReference>
<keyword evidence="4 12" id="KW-0812">Transmembrane</keyword>
<evidence type="ECO:0000313" key="15">
    <source>
        <dbReference type="Proteomes" id="UP000053593"/>
    </source>
</evidence>